<gene>
    <name evidence="2" type="ORF">CAMP_LOCUS16483</name>
</gene>
<keyword evidence="1" id="KW-0472">Membrane</keyword>
<keyword evidence="1" id="KW-0812">Transmembrane</keyword>
<keyword evidence="1" id="KW-1133">Transmembrane helix</keyword>
<evidence type="ECO:0000313" key="2">
    <source>
        <dbReference type="EMBL" id="CAI5453846.1"/>
    </source>
</evidence>
<sequence>MSNIKQVAAYNCEPRCLSRNFEVCAMDEQNIPFCFSLIKKATTAPSNSNIFESSGFIVAISIILFLAIIFIVWCCFCRKRKTVKPTEIC</sequence>
<proteinExistence type="predicted"/>
<dbReference type="Proteomes" id="UP001152747">
    <property type="component" value="Unassembled WGS sequence"/>
</dbReference>
<reference evidence="2" key="1">
    <citation type="submission" date="2022-11" db="EMBL/GenBank/DDBJ databases">
        <authorList>
            <person name="Kikuchi T."/>
        </authorList>
    </citation>
    <scope>NUCLEOTIDE SEQUENCE</scope>
    <source>
        <strain evidence="2">PS1010</strain>
    </source>
</reference>
<protein>
    <submittedName>
        <fullName evidence="2">Uncharacterized protein</fullName>
    </submittedName>
</protein>
<organism evidence="2 3">
    <name type="scientific">Caenorhabditis angaria</name>
    <dbReference type="NCBI Taxonomy" id="860376"/>
    <lineage>
        <taxon>Eukaryota</taxon>
        <taxon>Metazoa</taxon>
        <taxon>Ecdysozoa</taxon>
        <taxon>Nematoda</taxon>
        <taxon>Chromadorea</taxon>
        <taxon>Rhabditida</taxon>
        <taxon>Rhabditina</taxon>
        <taxon>Rhabditomorpha</taxon>
        <taxon>Rhabditoidea</taxon>
        <taxon>Rhabditidae</taxon>
        <taxon>Peloderinae</taxon>
        <taxon>Caenorhabditis</taxon>
    </lineage>
</organism>
<evidence type="ECO:0000256" key="1">
    <source>
        <dbReference type="SAM" id="Phobius"/>
    </source>
</evidence>
<name>A0A9P1IZD1_9PELO</name>
<dbReference type="AlphaFoldDB" id="A0A9P1IZD1"/>
<accession>A0A9P1IZD1</accession>
<dbReference type="EMBL" id="CANHGI010000005">
    <property type="protein sequence ID" value="CAI5453846.1"/>
    <property type="molecule type" value="Genomic_DNA"/>
</dbReference>
<comment type="caution">
    <text evidence="2">The sequence shown here is derived from an EMBL/GenBank/DDBJ whole genome shotgun (WGS) entry which is preliminary data.</text>
</comment>
<keyword evidence="3" id="KW-1185">Reference proteome</keyword>
<evidence type="ECO:0000313" key="3">
    <source>
        <dbReference type="Proteomes" id="UP001152747"/>
    </source>
</evidence>
<feature type="transmembrane region" description="Helical" evidence="1">
    <location>
        <begin position="55"/>
        <end position="76"/>
    </location>
</feature>